<protein>
    <submittedName>
        <fullName evidence="2">Uncharacterized protein</fullName>
    </submittedName>
</protein>
<evidence type="ECO:0000313" key="3">
    <source>
        <dbReference type="Proteomes" id="UP000536195"/>
    </source>
</evidence>
<name>A0A7J9S8U1_METMI</name>
<evidence type="ECO:0000256" key="1">
    <source>
        <dbReference type="SAM" id="Phobius"/>
    </source>
</evidence>
<dbReference type="EMBL" id="JACHEC010000003">
    <property type="protein sequence ID" value="MBB6402456.1"/>
    <property type="molecule type" value="Genomic_DNA"/>
</dbReference>
<keyword evidence="1" id="KW-1133">Transmembrane helix</keyword>
<gene>
    <name evidence="2" type="ORF">HNP92_001778</name>
</gene>
<feature type="transmembrane region" description="Helical" evidence="1">
    <location>
        <begin position="109"/>
        <end position="127"/>
    </location>
</feature>
<proteinExistence type="predicted"/>
<keyword evidence="1" id="KW-0472">Membrane</keyword>
<sequence length="382" mass="43099">MGYNVSNCILSTILAVIIVILILSSPSIVFEKFVFSIFVGFVIAFSCIKLFIQRTGSSNPLNRADLKTSLSFILWLSLVFCLITPLYLADGTGLIWTKSYISKFLETMSSIGTYMAAMFAVSVIVGMEKQQKTMENQLESAYLPQLRINPVNFSICTIGDLELFTNHKQYSPIPISKIPKIWVVGELPFQQHNFPLFINNIGLKSATNVEIKIKTNVSELKNKINILNNELGNPLSIGYVTEEQVNHLEWINNNVMRDNPNIQLLLKEYTSKKLEYVAPIETKISLNLPTIPQDYMALIATLFHLTAIKELKNIGELVNKEFKCPISINMEITYKSISNKNYGMNADVKFDRMILIGEKVSESQICYQIAGETSINTTYSNL</sequence>
<dbReference type="RefSeq" id="WP_184230841.1">
    <property type="nucleotide sequence ID" value="NZ_JACHEC010000003.1"/>
</dbReference>
<accession>A0A7J9S8U1</accession>
<dbReference type="Proteomes" id="UP000536195">
    <property type="component" value="Unassembled WGS sequence"/>
</dbReference>
<keyword evidence="1" id="KW-0812">Transmembrane</keyword>
<dbReference type="AlphaFoldDB" id="A0A7J9S8U1"/>
<organism evidence="2 3">
    <name type="scientific">Methanococcus maripaludis</name>
    <name type="common">Methanococcus deltae</name>
    <dbReference type="NCBI Taxonomy" id="39152"/>
    <lineage>
        <taxon>Archaea</taxon>
        <taxon>Methanobacteriati</taxon>
        <taxon>Methanobacteriota</taxon>
        <taxon>Methanomada group</taxon>
        <taxon>Methanococci</taxon>
        <taxon>Methanococcales</taxon>
        <taxon>Methanococcaceae</taxon>
        <taxon>Methanococcus</taxon>
    </lineage>
</organism>
<reference evidence="2 3" key="1">
    <citation type="submission" date="2020-08" db="EMBL/GenBank/DDBJ databases">
        <title>Genomic Encyclopedia of Type Strains, Phase IV (KMG-V): Genome sequencing to study the core and pangenomes of soil and plant-associated prokaryotes.</title>
        <authorList>
            <person name="Whitman W."/>
        </authorList>
    </citation>
    <scope>NUCLEOTIDE SEQUENCE [LARGE SCALE GENOMIC DNA]</scope>
    <source>
        <strain evidence="2 3">C11</strain>
    </source>
</reference>
<feature type="transmembrane region" description="Helical" evidence="1">
    <location>
        <begin position="72"/>
        <end position="89"/>
    </location>
</feature>
<feature type="transmembrane region" description="Helical" evidence="1">
    <location>
        <begin position="33"/>
        <end position="52"/>
    </location>
</feature>
<comment type="caution">
    <text evidence="2">The sequence shown here is derived from an EMBL/GenBank/DDBJ whole genome shotgun (WGS) entry which is preliminary data.</text>
</comment>
<feature type="transmembrane region" description="Helical" evidence="1">
    <location>
        <begin position="7"/>
        <end position="27"/>
    </location>
</feature>
<evidence type="ECO:0000313" key="2">
    <source>
        <dbReference type="EMBL" id="MBB6402456.1"/>
    </source>
</evidence>